<organism evidence="1 2">
    <name type="scientific">Reticulomyxa filosa</name>
    <dbReference type="NCBI Taxonomy" id="46433"/>
    <lineage>
        <taxon>Eukaryota</taxon>
        <taxon>Sar</taxon>
        <taxon>Rhizaria</taxon>
        <taxon>Retaria</taxon>
        <taxon>Foraminifera</taxon>
        <taxon>Monothalamids</taxon>
        <taxon>Reticulomyxidae</taxon>
        <taxon>Reticulomyxa</taxon>
    </lineage>
</organism>
<gene>
    <name evidence="1" type="ORF">RFI_30783</name>
</gene>
<name>X6LYA6_RETFI</name>
<evidence type="ECO:0000313" key="2">
    <source>
        <dbReference type="Proteomes" id="UP000023152"/>
    </source>
</evidence>
<protein>
    <submittedName>
        <fullName evidence="1">Uncharacterized protein</fullName>
    </submittedName>
</protein>
<sequence>MGVKAKKCPEIIQLLNQLKDNTPNCKIALVVKDVDSKKISQKILENVFYAPEKEQQNGLQQCINELKEWLGKHTDTLTPAPNDQPWWEKIESLHLALPFECVELFDTNVAGQSMSQHEFNSRYALMAKFRNEANRVLGTIRNDTKQQLLPFEQWKRQYDELEKKGGQYRVLKQLKQVVMSAVKAKTSPLFDLYQKYCLLPLYCDKNPAEGNKDEKLAYKAWQQEEMLYVLENVLHERNQVCFAKEREECKHLKRQYETEEIQEKQITAYNLFKDAMAMIDFIEKYKVFFFVKLGFLMY</sequence>
<accession>X6LYA6</accession>
<dbReference type="AlphaFoldDB" id="X6LYA6"/>
<proteinExistence type="predicted"/>
<dbReference type="Proteomes" id="UP000023152">
    <property type="component" value="Unassembled WGS sequence"/>
</dbReference>
<dbReference type="EMBL" id="ASPP01026968">
    <property type="protein sequence ID" value="ETO06609.1"/>
    <property type="molecule type" value="Genomic_DNA"/>
</dbReference>
<reference evidence="1 2" key="1">
    <citation type="journal article" date="2013" name="Curr. Biol.">
        <title>The Genome of the Foraminiferan Reticulomyxa filosa.</title>
        <authorList>
            <person name="Glockner G."/>
            <person name="Hulsmann N."/>
            <person name="Schleicher M."/>
            <person name="Noegel A.A."/>
            <person name="Eichinger L."/>
            <person name="Gallinger C."/>
            <person name="Pawlowski J."/>
            <person name="Sierra R."/>
            <person name="Euteneuer U."/>
            <person name="Pillet L."/>
            <person name="Moustafa A."/>
            <person name="Platzer M."/>
            <person name="Groth M."/>
            <person name="Szafranski K."/>
            <person name="Schliwa M."/>
        </authorList>
    </citation>
    <scope>NUCLEOTIDE SEQUENCE [LARGE SCALE GENOMIC DNA]</scope>
</reference>
<keyword evidence="2" id="KW-1185">Reference proteome</keyword>
<evidence type="ECO:0000313" key="1">
    <source>
        <dbReference type="EMBL" id="ETO06609.1"/>
    </source>
</evidence>
<comment type="caution">
    <text evidence="1">The sequence shown here is derived from an EMBL/GenBank/DDBJ whole genome shotgun (WGS) entry which is preliminary data.</text>
</comment>